<evidence type="ECO:0000313" key="5">
    <source>
        <dbReference type="EMBL" id="ARN55764.1"/>
    </source>
</evidence>
<accession>A0A1W6LJ48</accession>
<dbReference type="SUPFAM" id="SSF46785">
    <property type="entry name" value="Winged helix' DNA-binding domain"/>
    <property type="match status" value="1"/>
</dbReference>
<dbReference type="AlphaFoldDB" id="A0A1W6LJ48"/>
<dbReference type="KEGG" id="pbp:STSP1_00129"/>
<dbReference type="PROSITE" id="PS50949">
    <property type="entry name" value="HTH_GNTR"/>
    <property type="match status" value="1"/>
</dbReference>
<evidence type="ECO:0000256" key="2">
    <source>
        <dbReference type="ARBA" id="ARBA00023125"/>
    </source>
</evidence>
<dbReference type="InterPro" id="IPR046335">
    <property type="entry name" value="LacI/GalR-like_sensor"/>
</dbReference>
<keyword evidence="2" id="KW-0238">DNA-binding</keyword>
<dbReference type="Proteomes" id="UP000193334">
    <property type="component" value="Chromosome"/>
</dbReference>
<dbReference type="GO" id="GO:0003700">
    <property type="term" value="F:DNA-binding transcription factor activity"/>
    <property type="evidence" value="ECO:0007669"/>
    <property type="project" value="InterPro"/>
</dbReference>
<reference evidence="6" key="1">
    <citation type="submission" date="2017-04" db="EMBL/GenBank/DDBJ databases">
        <title>Comparative genomics and description of representatives of a novel lineage of planctomycetes thriving in anoxic sediments.</title>
        <authorList>
            <person name="Spring S."/>
            <person name="Bunk B."/>
            <person name="Sproer C."/>
        </authorList>
    </citation>
    <scope>NUCLEOTIDE SEQUENCE [LARGE SCALE GENOMIC DNA]</scope>
    <source>
        <strain evidence="6">ST-PulAB-D4</strain>
    </source>
</reference>
<keyword evidence="6" id="KW-1185">Reference proteome</keyword>
<dbReference type="Gene3D" id="3.40.50.2300">
    <property type="match status" value="2"/>
</dbReference>
<dbReference type="InterPro" id="IPR036390">
    <property type="entry name" value="WH_DNA-bd_sf"/>
</dbReference>
<evidence type="ECO:0000313" key="6">
    <source>
        <dbReference type="Proteomes" id="UP000193334"/>
    </source>
</evidence>
<dbReference type="Pfam" id="PF00392">
    <property type="entry name" value="GntR"/>
    <property type="match status" value="1"/>
</dbReference>
<proteinExistence type="predicted"/>
<evidence type="ECO:0000259" key="4">
    <source>
        <dbReference type="PROSITE" id="PS50949"/>
    </source>
</evidence>
<evidence type="ECO:0000256" key="1">
    <source>
        <dbReference type="ARBA" id="ARBA00023015"/>
    </source>
</evidence>
<keyword evidence="1" id="KW-0805">Transcription regulation</keyword>
<dbReference type="SMART" id="SM00345">
    <property type="entry name" value="HTH_GNTR"/>
    <property type="match status" value="1"/>
</dbReference>
<keyword evidence="3" id="KW-0804">Transcription</keyword>
<dbReference type="PANTHER" id="PTHR30146">
    <property type="entry name" value="LACI-RELATED TRANSCRIPTIONAL REPRESSOR"/>
    <property type="match status" value="1"/>
</dbReference>
<evidence type="ECO:0000256" key="3">
    <source>
        <dbReference type="ARBA" id="ARBA00023163"/>
    </source>
</evidence>
<feature type="domain" description="HTH gntR-type" evidence="4">
    <location>
        <begin position="19"/>
        <end position="88"/>
    </location>
</feature>
<name>A0A1W6LJ48_9BACT</name>
<protein>
    <submittedName>
        <fullName evidence="5">Arabinose metabolism transcriptional repressor</fullName>
    </submittedName>
</protein>
<dbReference type="GO" id="GO:0000976">
    <property type="term" value="F:transcription cis-regulatory region binding"/>
    <property type="evidence" value="ECO:0007669"/>
    <property type="project" value="TreeGrafter"/>
</dbReference>
<dbReference type="EMBL" id="CP021023">
    <property type="protein sequence ID" value="ARN55764.1"/>
    <property type="molecule type" value="Genomic_DNA"/>
</dbReference>
<dbReference type="InterPro" id="IPR000524">
    <property type="entry name" value="Tscrpt_reg_HTH_GntR"/>
</dbReference>
<dbReference type="CDD" id="cd07377">
    <property type="entry name" value="WHTH_GntR"/>
    <property type="match status" value="1"/>
</dbReference>
<dbReference type="Pfam" id="PF13377">
    <property type="entry name" value="Peripla_BP_3"/>
    <property type="match status" value="1"/>
</dbReference>
<gene>
    <name evidence="5" type="primary">araR_1</name>
    <name evidence="5" type="ORF">STSP1_00129</name>
</gene>
<dbReference type="InterPro" id="IPR036388">
    <property type="entry name" value="WH-like_DNA-bd_sf"/>
</dbReference>
<dbReference type="Gene3D" id="1.10.10.10">
    <property type="entry name" value="Winged helix-like DNA-binding domain superfamily/Winged helix DNA-binding domain"/>
    <property type="match status" value="1"/>
</dbReference>
<dbReference type="STRING" id="1941349.STSP1_00129"/>
<dbReference type="SUPFAM" id="SSF53822">
    <property type="entry name" value="Periplasmic binding protein-like I"/>
    <property type="match status" value="1"/>
</dbReference>
<dbReference type="CDD" id="cd06267">
    <property type="entry name" value="PBP1_LacI_sugar_binding-like"/>
    <property type="match status" value="1"/>
</dbReference>
<sequence length="382" mass="43122">MDENLNPQQPITRTPKKEQPLYEQIRRHLSTMIESGDLQPGANLPGKSSLAEQFNVNYRTINNALKLLEKEGLIKCIPNKKPVVIKNSGHRAGNDKITSISFIRMFADPFSVSISKGINEFAEQNNIDCIISDADNDYEKFIDSIKHSGNDINGLLIIPYEMPKCRQAVLDAINSGIEAVFIDRIIEGIEACSVCSDHYSAAYQATKHLLQEQGLPVYHIGTIDEPSSCRQWVKGWRTAMNEFNYTETEKYLFKVGSSETELATHSDDYNKSHIENAKNFFMNIKEEKYSIFAGNDYVARGVYYACEKFGLKIAEDVFIAGISNLPFAQRLSVPLTSVDQNLEKVGYESAKILYEKMLGILPKPIHRVLPVNLIVRESSLRK</sequence>
<dbReference type="PANTHER" id="PTHR30146:SF109">
    <property type="entry name" value="HTH-TYPE TRANSCRIPTIONAL REGULATOR GALS"/>
    <property type="match status" value="1"/>
</dbReference>
<organism evidence="5 6">
    <name type="scientific">Sedimentisphaera salicampi</name>
    <dbReference type="NCBI Taxonomy" id="1941349"/>
    <lineage>
        <taxon>Bacteria</taxon>
        <taxon>Pseudomonadati</taxon>
        <taxon>Planctomycetota</taxon>
        <taxon>Phycisphaerae</taxon>
        <taxon>Sedimentisphaerales</taxon>
        <taxon>Sedimentisphaeraceae</taxon>
        <taxon>Sedimentisphaera</taxon>
    </lineage>
</organism>
<dbReference type="RefSeq" id="WP_085754493.1">
    <property type="nucleotide sequence ID" value="NZ_CP021023.1"/>
</dbReference>
<dbReference type="InterPro" id="IPR028082">
    <property type="entry name" value="Peripla_BP_I"/>
</dbReference>